<sequence>MIVCSISVSFNVLCIHSMSDLFLHPGTQLLNELSEWLRCNQLIKNELNSCTSCFSSKLIASNTIPSTLGESTITFETLSVVRCESNALENNVTKVNLFFDSDTLSQSDKEKEEEHSFKLQKNVVESIDINIDNITDKNLSQNLQTLVIKHNISHNAVNELLQILRQHGHSELSSDVRVLMETPRNAAIN</sequence>
<protein>
    <submittedName>
        <fullName evidence="1">Uncharacterized protein</fullName>
    </submittedName>
</protein>
<keyword evidence="2" id="KW-1185">Reference proteome</keyword>
<name>A0AAW2E607_9HYME</name>
<comment type="caution">
    <text evidence="1">The sequence shown here is derived from an EMBL/GenBank/DDBJ whole genome shotgun (WGS) entry which is preliminary data.</text>
</comment>
<dbReference type="EMBL" id="JADYXP020000032">
    <property type="protein sequence ID" value="KAL0098868.1"/>
    <property type="molecule type" value="Genomic_DNA"/>
</dbReference>
<organism evidence="1 2">
    <name type="scientific">Cardiocondyla obscurior</name>
    <dbReference type="NCBI Taxonomy" id="286306"/>
    <lineage>
        <taxon>Eukaryota</taxon>
        <taxon>Metazoa</taxon>
        <taxon>Ecdysozoa</taxon>
        <taxon>Arthropoda</taxon>
        <taxon>Hexapoda</taxon>
        <taxon>Insecta</taxon>
        <taxon>Pterygota</taxon>
        <taxon>Neoptera</taxon>
        <taxon>Endopterygota</taxon>
        <taxon>Hymenoptera</taxon>
        <taxon>Apocrita</taxon>
        <taxon>Aculeata</taxon>
        <taxon>Formicoidea</taxon>
        <taxon>Formicidae</taxon>
        <taxon>Myrmicinae</taxon>
        <taxon>Cardiocondyla</taxon>
    </lineage>
</organism>
<reference evidence="1 2" key="1">
    <citation type="submission" date="2023-03" db="EMBL/GenBank/DDBJ databases">
        <title>High recombination rates correlate with genetic variation in Cardiocondyla obscurior ants.</title>
        <authorList>
            <person name="Errbii M."/>
        </authorList>
    </citation>
    <scope>NUCLEOTIDE SEQUENCE [LARGE SCALE GENOMIC DNA]</scope>
    <source>
        <strain evidence="1">Alpha-2009</strain>
        <tissue evidence="1">Whole body</tissue>
    </source>
</reference>
<accession>A0AAW2E607</accession>
<dbReference type="AlphaFoldDB" id="A0AAW2E607"/>
<evidence type="ECO:0000313" key="1">
    <source>
        <dbReference type="EMBL" id="KAL0098868.1"/>
    </source>
</evidence>
<dbReference type="Proteomes" id="UP001430953">
    <property type="component" value="Unassembled WGS sequence"/>
</dbReference>
<gene>
    <name evidence="1" type="ORF">PUN28_020855</name>
</gene>
<evidence type="ECO:0000313" key="2">
    <source>
        <dbReference type="Proteomes" id="UP001430953"/>
    </source>
</evidence>
<proteinExistence type="predicted"/>